<dbReference type="EMBL" id="JBEGDG010000005">
    <property type="protein sequence ID" value="MEQ6354737.1"/>
    <property type="molecule type" value="Genomic_DNA"/>
</dbReference>
<dbReference type="RefSeq" id="WP_349659387.1">
    <property type="nucleotide sequence ID" value="NZ_JBEGDG010000005.1"/>
</dbReference>
<reference evidence="1 2" key="1">
    <citation type="submission" date="2024-06" db="EMBL/GenBank/DDBJ databases">
        <title>Lysinibacillus zambalefons sp. nov., a Novel Firmicute Isolated from the Poon Bato Zambales Hyperalkaline Spring.</title>
        <authorList>
            <person name="Aja J.A."/>
            <person name="Lazaro J.E.H."/>
            <person name="Llorin L.D."/>
            <person name="Lim K.R."/>
            <person name="Teodosio J."/>
            <person name="Dalisay D.S."/>
        </authorList>
    </citation>
    <scope>NUCLEOTIDE SEQUENCE [LARGE SCALE GENOMIC DNA]</scope>
    <source>
        <strain evidence="1 2">M3</strain>
    </source>
</reference>
<evidence type="ECO:0000313" key="1">
    <source>
        <dbReference type="EMBL" id="MEQ6354737.1"/>
    </source>
</evidence>
<sequence>MNEKAVALPDDLPGFVQESDFKSIDWDKKAVEFGDRGIIGNSNKSGVIGVEMPSLNTQKWMWHVWGIEEGRDNQLTIVGYHKNSNTIHSILVNGWNIGLSGSVNGADAHAPSNVKVPKPGDWAILLYTNGNYFDTLIYDITE</sequence>
<evidence type="ECO:0008006" key="3">
    <source>
        <dbReference type="Google" id="ProtNLM"/>
    </source>
</evidence>
<evidence type="ECO:0000313" key="2">
    <source>
        <dbReference type="Proteomes" id="UP001478862"/>
    </source>
</evidence>
<dbReference type="Gene3D" id="2.60.40.3830">
    <property type="match status" value="1"/>
</dbReference>
<proteinExistence type="predicted"/>
<accession>A0ABV1MQF4</accession>
<comment type="caution">
    <text evidence="1">The sequence shown here is derived from an EMBL/GenBank/DDBJ whole genome shotgun (WGS) entry which is preliminary data.</text>
</comment>
<protein>
    <recommendedName>
        <fullName evidence="3">DUF4871 domain-containing protein</fullName>
    </recommendedName>
</protein>
<organism evidence="1 2">
    <name type="scientific">Lysinibacillus zambalensis</name>
    <dbReference type="NCBI Taxonomy" id="3160866"/>
    <lineage>
        <taxon>Bacteria</taxon>
        <taxon>Bacillati</taxon>
        <taxon>Bacillota</taxon>
        <taxon>Bacilli</taxon>
        <taxon>Bacillales</taxon>
        <taxon>Bacillaceae</taxon>
        <taxon>Lysinibacillus</taxon>
    </lineage>
</organism>
<gene>
    <name evidence="1" type="ORF">ABNX05_08925</name>
</gene>
<dbReference type="Proteomes" id="UP001478862">
    <property type="component" value="Unassembled WGS sequence"/>
</dbReference>
<name>A0ABV1MQF4_9BACI</name>
<keyword evidence="2" id="KW-1185">Reference proteome</keyword>